<dbReference type="InterPro" id="IPR027417">
    <property type="entry name" value="P-loop_NTPase"/>
</dbReference>
<dbReference type="GO" id="GO:0005524">
    <property type="term" value="F:ATP binding"/>
    <property type="evidence" value="ECO:0007669"/>
    <property type="project" value="InterPro"/>
</dbReference>
<dbReference type="InterPro" id="IPR034154">
    <property type="entry name" value="TOPRIM_DnaG/twinkle"/>
</dbReference>
<accession>A0A3S1F1S6</accession>
<dbReference type="Gene3D" id="3.90.580.10">
    <property type="entry name" value="Zinc finger, CHC2-type domain"/>
    <property type="match status" value="1"/>
</dbReference>
<evidence type="ECO:0000256" key="7">
    <source>
        <dbReference type="SAM" id="MobiDB-lite"/>
    </source>
</evidence>
<dbReference type="Proteomes" id="UP000281118">
    <property type="component" value="Unassembled WGS sequence"/>
</dbReference>
<keyword evidence="2" id="KW-0639">Primosome</keyword>
<feature type="region of interest" description="Disordered" evidence="7">
    <location>
        <begin position="89"/>
        <end position="108"/>
    </location>
</feature>
<keyword evidence="5" id="KW-0235">DNA replication</keyword>
<dbReference type="OrthoDB" id="5959484at2"/>
<dbReference type="PROSITE" id="PS50880">
    <property type="entry name" value="TOPRIM"/>
    <property type="match status" value="1"/>
</dbReference>
<evidence type="ECO:0000256" key="6">
    <source>
        <dbReference type="ARBA" id="ARBA00023163"/>
    </source>
</evidence>
<dbReference type="EMBL" id="RXFT01000006">
    <property type="protein sequence ID" value="RUR68670.1"/>
    <property type="molecule type" value="Genomic_DNA"/>
</dbReference>
<dbReference type="InterPro" id="IPR006171">
    <property type="entry name" value="TOPRIM_dom"/>
</dbReference>
<protein>
    <submittedName>
        <fullName evidence="10">Toprim domain-containing protein</fullName>
    </submittedName>
</protein>
<evidence type="ECO:0000259" key="9">
    <source>
        <dbReference type="PROSITE" id="PS51199"/>
    </source>
</evidence>
<dbReference type="PANTHER" id="PTHR12873">
    <property type="entry name" value="T7-LIKE MITOCHONDRIAL DNA HELICASE"/>
    <property type="match status" value="1"/>
</dbReference>
<gene>
    <name evidence="10" type="ORF">EJP67_16530</name>
</gene>
<dbReference type="GO" id="GO:0000428">
    <property type="term" value="C:DNA-directed RNA polymerase complex"/>
    <property type="evidence" value="ECO:0007669"/>
    <property type="project" value="UniProtKB-KW"/>
</dbReference>
<comment type="caution">
    <text evidence="10">The sequence shown here is derived from an EMBL/GenBank/DDBJ whole genome shotgun (WGS) entry which is preliminary data.</text>
</comment>
<evidence type="ECO:0000256" key="2">
    <source>
        <dbReference type="ARBA" id="ARBA00022515"/>
    </source>
</evidence>
<dbReference type="InterPro" id="IPR007694">
    <property type="entry name" value="DNA_helicase_DnaB-like_C"/>
</dbReference>
<feature type="domain" description="SF4 helicase" evidence="9">
    <location>
        <begin position="315"/>
        <end position="583"/>
    </location>
</feature>
<dbReference type="GO" id="GO:1990077">
    <property type="term" value="C:primosome complex"/>
    <property type="evidence" value="ECO:0007669"/>
    <property type="project" value="UniProtKB-KW"/>
</dbReference>
<keyword evidence="1" id="KW-0240">DNA-directed RNA polymerase</keyword>
<evidence type="ECO:0000313" key="11">
    <source>
        <dbReference type="Proteomes" id="UP000281118"/>
    </source>
</evidence>
<dbReference type="InterPro" id="IPR027032">
    <property type="entry name" value="Twinkle-like"/>
</dbReference>
<dbReference type="Gene3D" id="3.40.1360.10">
    <property type="match status" value="1"/>
</dbReference>
<dbReference type="CDD" id="cd01029">
    <property type="entry name" value="TOPRIM_primases"/>
    <property type="match status" value="1"/>
</dbReference>
<dbReference type="InterPro" id="IPR036977">
    <property type="entry name" value="DNA_primase_Znf_CHC2"/>
</dbReference>
<dbReference type="PANTHER" id="PTHR12873:SF0">
    <property type="entry name" value="TWINKLE MTDNA HELICASE"/>
    <property type="match status" value="1"/>
</dbReference>
<reference evidence="10 11" key="1">
    <citation type="submission" date="2018-12" db="EMBL/GenBank/DDBJ databases">
        <title>The genome sequences of Variovorax guangxiensis DSM 27352.</title>
        <authorList>
            <person name="Gao J."/>
            <person name="Sun J."/>
        </authorList>
    </citation>
    <scope>NUCLEOTIDE SEQUENCE [LARGE SCALE GENOMIC DNA]</scope>
    <source>
        <strain evidence="10 11">DSM 27352</strain>
    </source>
</reference>
<dbReference type="PROSITE" id="PS51199">
    <property type="entry name" value="SF4_HELICASE"/>
    <property type="match status" value="1"/>
</dbReference>
<dbReference type="GO" id="GO:0003697">
    <property type="term" value="F:single-stranded DNA binding"/>
    <property type="evidence" value="ECO:0007669"/>
    <property type="project" value="InterPro"/>
</dbReference>
<evidence type="ECO:0000313" key="10">
    <source>
        <dbReference type="EMBL" id="RUR68670.1"/>
    </source>
</evidence>
<dbReference type="Gene3D" id="3.40.50.300">
    <property type="entry name" value="P-loop containing nucleotide triphosphate hydrolases"/>
    <property type="match status" value="1"/>
</dbReference>
<dbReference type="SUPFAM" id="SSF57783">
    <property type="entry name" value="Zinc beta-ribbon"/>
    <property type="match status" value="1"/>
</dbReference>
<evidence type="ECO:0000256" key="5">
    <source>
        <dbReference type="ARBA" id="ARBA00022705"/>
    </source>
</evidence>
<sequence length="608" mass="68655">MLASQALEIARMLLPQGKQRGSEWKAGNTSGEPGDSLSVSIRGHKAGVWKDFASGEGGDLIDLWMACRGQSVVEALRDIKRHLGIRDDLPKPPAKTFRKPEKPQCQTPRQRVHEWLTGRGLLPETLAAFKIGEQLRGGKAYAVFPYVDDAGEVLNIKYRNADEKKDMRQEAGAAPCLFGWHLIDPKARTVTITEGEIDAMTLHQMRVPALSVNQGAGNHQWIEVDWEKLERFEDILICFDNDEAGDKGAAEVINRLGIERCRRVRLGAKDANQWLQDGAEAVDFQQAMEDARPLDPDELRNADDYTQAVVELFYPPPGTPVAPALYIDKELDWFRFRMAEYTCWTGINGHGKSLMLDQILLGLMLQGERVVIFSGEMGAARHLKRIHKQATGLDRPTREYIQAVGAWLREKLWIFDLVGVAKLDRLLEVFAYAARRYGVRHFVIDSLMMIDVPQDGPGSITKQNEAVQKLVSFKKTHNVHVHLVAHPRKLRDEAEAPGKMEVAGAGGIVNGADNVFSIWRAQKDEAPANPNDPDAVAAWETMQGDIDAKLILKKQREDGVQDYTQVLWFDKPSMQYRTSQRRFPLRFVDFSTQNERELYDQSDSTHWR</sequence>
<evidence type="ECO:0000259" key="8">
    <source>
        <dbReference type="PROSITE" id="PS50880"/>
    </source>
</evidence>
<dbReference type="GO" id="GO:0006269">
    <property type="term" value="P:DNA replication, synthesis of primer"/>
    <property type="evidence" value="ECO:0007669"/>
    <property type="project" value="UniProtKB-KW"/>
</dbReference>
<keyword evidence="4" id="KW-0548">Nucleotidyltransferase</keyword>
<keyword evidence="6" id="KW-0804">Transcription</keyword>
<dbReference type="SUPFAM" id="SSF56731">
    <property type="entry name" value="DNA primase core"/>
    <property type="match status" value="1"/>
</dbReference>
<dbReference type="SUPFAM" id="SSF52540">
    <property type="entry name" value="P-loop containing nucleoside triphosphate hydrolases"/>
    <property type="match status" value="1"/>
</dbReference>
<dbReference type="Pfam" id="PF13481">
    <property type="entry name" value="AAA_25"/>
    <property type="match status" value="1"/>
</dbReference>
<proteinExistence type="predicted"/>
<dbReference type="Pfam" id="PF13155">
    <property type="entry name" value="Toprim_2"/>
    <property type="match status" value="1"/>
</dbReference>
<evidence type="ECO:0000256" key="1">
    <source>
        <dbReference type="ARBA" id="ARBA00022478"/>
    </source>
</evidence>
<evidence type="ECO:0000256" key="4">
    <source>
        <dbReference type="ARBA" id="ARBA00022695"/>
    </source>
</evidence>
<dbReference type="GO" id="GO:0008270">
    <property type="term" value="F:zinc ion binding"/>
    <property type="evidence" value="ECO:0007669"/>
    <property type="project" value="InterPro"/>
</dbReference>
<keyword evidence="3" id="KW-0808">Transferase</keyword>
<dbReference type="GO" id="GO:0043139">
    <property type="term" value="F:5'-3' DNA helicase activity"/>
    <property type="evidence" value="ECO:0007669"/>
    <property type="project" value="InterPro"/>
</dbReference>
<dbReference type="GO" id="GO:0016779">
    <property type="term" value="F:nucleotidyltransferase activity"/>
    <property type="evidence" value="ECO:0007669"/>
    <property type="project" value="UniProtKB-KW"/>
</dbReference>
<evidence type="ECO:0000256" key="3">
    <source>
        <dbReference type="ARBA" id="ARBA00022679"/>
    </source>
</evidence>
<dbReference type="AlphaFoldDB" id="A0A3S1F1S6"/>
<name>A0A3S1F1S6_9BURK</name>
<feature type="domain" description="Toprim" evidence="8">
    <location>
        <begin position="188"/>
        <end position="271"/>
    </location>
</feature>
<organism evidence="10 11">
    <name type="scientific">Variovorax guangxiensis</name>
    <dbReference type="NCBI Taxonomy" id="1775474"/>
    <lineage>
        <taxon>Bacteria</taxon>
        <taxon>Pseudomonadati</taxon>
        <taxon>Pseudomonadota</taxon>
        <taxon>Betaproteobacteria</taxon>
        <taxon>Burkholderiales</taxon>
        <taxon>Comamonadaceae</taxon>
        <taxon>Variovorax</taxon>
    </lineage>
</organism>